<dbReference type="Pfam" id="PF09857">
    <property type="entry name" value="YjhX_toxin"/>
    <property type="match status" value="1"/>
</dbReference>
<evidence type="ECO:0000313" key="2">
    <source>
        <dbReference type="Proteomes" id="UP000061569"/>
    </source>
</evidence>
<evidence type="ECO:0000313" key="1">
    <source>
        <dbReference type="EMBL" id="ALN58884.1"/>
    </source>
</evidence>
<dbReference type="AlphaFoldDB" id="A0A0S2DK04"/>
<proteinExistence type="predicted"/>
<dbReference type="InterPro" id="IPR018654">
    <property type="entry name" value="YjhX_toxin"/>
</dbReference>
<dbReference type="NCBIfam" id="NF010240">
    <property type="entry name" value="PRK13687.1"/>
    <property type="match status" value="1"/>
</dbReference>
<dbReference type="PATRIC" id="fig|69.6.peg.3484"/>
<sequence length="86" mass="9791">MNLSKSEQRVLHALAQGGCIHHRRADDSAAVLAVDCYNRDGFRLVDCTVAVFKKLKRRGLIRSHDGQPYRISHLGRRSVRPQPDNR</sequence>
<accession>A0A0S2DK04</accession>
<organism evidence="1 2">
    <name type="scientific">Lysobacter enzymogenes</name>
    <dbReference type="NCBI Taxonomy" id="69"/>
    <lineage>
        <taxon>Bacteria</taxon>
        <taxon>Pseudomonadati</taxon>
        <taxon>Pseudomonadota</taxon>
        <taxon>Gammaproteobacteria</taxon>
        <taxon>Lysobacterales</taxon>
        <taxon>Lysobacteraceae</taxon>
        <taxon>Lysobacter</taxon>
    </lineage>
</organism>
<dbReference type="OrthoDB" id="7204880at2"/>
<protein>
    <submittedName>
        <fullName evidence="1">UPF0386 protein YjhX</fullName>
    </submittedName>
</protein>
<dbReference type="Proteomes" id="UP000061569">
    <property type="component" value="Chromosome"/>
</dbReference>
<name>A0A0S2DK04_LYSEN</name>
<dbReference type="EMBL" id="CP013140">
    <property type="protein sequence ID" value="ALN58884.1"/>
    <property type="molecule type" value="Genomic_DNA"/>
</dbReference>
<reference evidence="1 2" key="1">
    <citation type="submission" date="2015-11" db="EMBL/GenBank/DDBJ databases">
        <title>Genome sequences of Lysobacter enzymogenes strain C3 and Lysobacter antibioticus ATCC 29479.</title>
        <authorList>
            <person name="Kobayashi D.Y."/>
        </authorList>
    </citation>
    <scope>NUCLEOTIDE SEQUENCE [LARGE SCALE GENOMIC DNA]</scope>
    <source>
        <strain evidence="1 2">C3</strain>
    </source>
</reference>
<dbReference type="KEGG" id="lez:GLE_3540"/>
<gene>
    <name evidence="1" type="ORF">GLE_3540</name>
</gene>